<keyword evidence="4 9" id="KW-0548">Nucleotidyltransferase</keyword>
<dbReference type="Pfam" id="PF04552">
    <property type="entry name" value="Sigma54_DBD"/>
    <property type="match status" value="1"/>
</dbReference>
<accession>A0ABX0VW89</accession>
<feature type="domain" description="RNA polymerase sigma factor 54 DNA-binding" evidence="10">
    <location>
        <begin position="274"/>
        <end position="431"/>
    </location>
</feature>
<dbReference type="PROSITE" id="PS00718">
    <property type="entry name" value="SIGMA54_2"/>
    <property type="match status" value="1"/>
</dbReference>
<evidence type="ECO:0000256" key="2">
    <source>
        <dbReference type="ARBA" id="ARBA00022478"/>
    </source>
</evidence>
<evidence type="ECO:0000256" key="1">
    <source>
        <dbReference type="ARBA" id="ARBA00008798"/>
    </source>
</evidence>
<dbReference type="InterPro" id="IPR007046">
    <property type="entry name" value="RNA_pol_sigma_54_core-bd"/>
</dbReference>
<evidence type="ECO:0000259" key="11">
    <source>
        <dbReference type="Pfam" id="PF04963"/>
    </source>
</evidence>
<dbReference type="Gene3D" id="1.10.10.1330">
    <property type="entry name" value="RNA polymerase sigma-54 factor, core-binding domain"/>
    <property type="match status" value="1"/>
</dbReference>
<keyword evidence="2 9" id="KW-0240">DNA-directed RNA polymerase</keyword>
<dbReference type="PROSITE" id="PS00717">
    <property type="entry name" value="SIGMA54_1"/>
    <property type="match status" value="1"/>
</dbReference>
<keyword evidence="13" id="KW-1185">Reference proteome</keyword>
<comment type="caution">
    <text evidence="12">The sequence shown here is derived from an EMBL/GenBank/DDBJ whole genome shotgun (WGS) entry which is preliminary data.</text>
</comment>
<dbReference type="InterPro" id="IPR007634">
    <property type="entry name" value="RNA_pol_sigma_54_DNA-bd"/>
</dbReference>
<dbReference type="InterPro" id="IPR000394">
    <property type="entry name" value="RNA_pol_sigma_54"/>
</dbReference>
<organism evidence="12 13">
    <name type="scientific">Marivivens donghaensis</name>
    <dbReference type="NCBI Taxonomy" id="1699413"/>
    <lineage>
        <taxon>Bacteria</taxon>
        <taxon>Pseudomonadati</taxon>
        <taxon>Pseudomonadota</taxon>
        <taxon>Alphaproteobacteria</taxon>
        <taxon>Rhodobacterales</taxon>
        <taxon>Paracoccaceae</taxon>
        <taxon>Marivivens group</taxon>
        <taxon>Marivivens</taxon>
    </lineage>
</organism>
<dbReference type="Proteomes" id="UP000709466">
    <property type="component" value="Unassembled WGS sequence"/>
</dbReference>
<name>A0ABX0VW89_9RHOB</name>
<dbReference type="InterPro" id="IPR038709">
    <property type="entry name" value="RpoN_core-bd_sf"/>
</dbReference>
<evidence type="ECO:0000259" key="10">
    <source>
        <dbReference type="Pfam" id="PF04552"/>
    </source>
</evidence>
<dbReference type="PROSITE" id="PS50044">
    <property type="entry name" value="SIGMA54_3"/>
    <property type="match status" value="1"/>
</dbReference>
<evidence type="ECO:0000256" key="5">
    <source>
        <dbReference type="ARBA" id="ARBA00023015"/>
    </source>
</evidence>
<dbReference type="EMBL" id="JAATOP010000001">
    <property type="protein sequence ID" value="NIY70873.1"/>
    <property type="molecule type" value="Genomic_DNA"/>
</dbReference>
<dbReference type="Pfam" id="PF00309">
    <property type="entry name" value="Sigma54_AID"/>
    <property type="match status" value="1"/>
</dbReference>
<evidence type="ECO:0000256" key="4">
    <source>
        <dbReference type="ARBA" id="ARBA00022695"/>
    </source>
</evidence>
<dbReference type="Gene3D" id="1.10.10.60">
    <property type="entry name" value="Homeodomain-like"/>
    <property type="match status" value="1"/>
</dbReference>
<dbReference type="NCBIfam" id="TIGR02395">
    <property type="entry name" value="rpoN_sigma"/>
    <property type="match status" value="1"/>
</dbReference>
<evidence type="ECO:0000256" key="7">
    <source>
        <dbReference type="ARBA" id="ARBA00023125"/>
    </source>
</evidence>
<comment type="similarity">
    <text evidence="1 9">Belongs to the sigma-54 factor family.</text>
</comment>
<dbReference type="PANTHER" id="PTHR32248:SF4">
    <property type="entry name" value="RNA POLYMERASE SIGMA-54 FACTOR"/>
    <property type="match status" value="1"/>
</dbReference>
<evidence type="ECO:0000256" key="6">
    <source>
        <dbReference type="ARBA" id="ARBA00023082"/>
    </source>
</evidence>
<keyword evidence="3 9" id="KW-0808">Transferase</keyword>
<evidence type="ECO:0000313" key="13">
    <source>
        <dbReference type="Proteomes" id="UP000709466"/>
    </source>
</evidence>
<comment type="function">
    <text evidence="9">Sigma factors are initiation factors that promote the attachment of RNA polymerase to specific initiation sites and are then released.</text>
</comment>
<evidence type="ECO:0000256" key="3">
    <source>
        <dbReference type="ARBA" id="ARBA00022679"/>
    </source>
</evidence>
<reference evidence="12 13" key="1">
    <citation type="submission" date="2020-03" db="EMBL/GenBank/DDBJ databases">
        <title>Bacterial isolates of synthetic phycosphere.</title>
        <authorList>
            <person name="Fu H."/>
            <person name="Moran M.A."/>
        </authorList>
    </citation>
    <scope>NUCLEOTIDE SEQUENCE [LARGE SCALE GENOMIC DNA]</scope>
    <source>
        <strain evidence="12 13">HF1</strain>
    </source>
</reference>
<evidence type="ECO:0000313" key="12">
    <source>
        <dbReference type="EMBL" id="NIY70873.1"/>
    </source>
</evidence>
<dbReference type="Pfam" id="PF04963">
    <property type="entry name" value="Sigma54_CBD"/>
    <property type="match status" value="1"/>
</dbReference>
<keyword evidence="7 9" id="KW-0238">DNA-binding</keyword>
<dbReference type="PANTHER" id="PTHR32248">
    <property type="entry name" value="RNA POLYMERASE SIGMA-54 FACTOR"/>
    <property type="match status" value="1"/>
</dbReference>
<proteinExistence type="inferred from homology"/>
<feature type="domain" description="RNA polymerase sigma factor 54 core-binding" evidence="11">
    <location>
        <begin position="82"/>
        <end position="257"/>
    </location>
</feature>
<dbReference type="RefSeq" id="WP_167635769.1">
    <property type="nucleotide sequence ID" value="NZ_JAATOP010000001.1"/>
</dbReference>
<keyword evidence="5 9" id="KW-0805">Transcription regulation</keyword>
<evidence type="ECO:0000256" key="9">
    <source>
        <dbReference type="PIRNR" id="PIRNR000774"/>
    </source>
</evidence>
<dbReference type="PIRSF" id="PIRSF000774">
    <property type="entry name" value="RpoN"/>
    <property type="match status" value="1"/>
</dbReference>
<keyword evidence="8 9" id="KW-0804">Transcription</keyword>
<dbReference type="PRINTS" id="PR00045">
    <property type="entry name" value="SIGMA54FCT"/>
</dbReference>
<evidence type="ECO:0000256" key="8">
    <source>
        <dbReference type="ARBA" id="ARBA00023163"/>
    </source>
</evidence>
<sequence length="439" mass="47881">MQLNTSQIVSQRQSLVVTAQLQQAIHLLQLGNQDLASFIEEQAEENPFVDVKLPAAPALPSSSRNASDDWDRIGNLAADPGPSIYAHATAEIDRLDLSATCRQRAEAFLDALEPSGWLGQPLDVIAMTGNMTIEEAEELLVKLQTIEPAGFFARDLAECLRLQAIDLDIMSPVFEGVLNNLGLLANADLKGLSKACRTDLETLRPVLRQLRGLNPKPGAVYEGSVSPQRPPDLIVTKGEDGWNIDLNRSTLPTVQVRTNDTIKSLRRTADGKAWAEDRVNVARWLQRAVEHRNMTTLKVGAEVVKRQAEFLENGPSHLRPMILREIADAVGVHESTVSRVTNGMLIQTPQGTLPLKAFFNAALGAKGDSSGSAAAVRHRIKQLVSNENPESPLSDDAIVKTLADEGTELARRTVAKYREMLNIPSSVQRRRRAVVAGAA</sequence>
<keyword evidence="6 9" id="KW-0731">Sigma factor</keyword>
<protein>
    <recommendedName>
        <fullName evidence="9">RNA polymerase sigma-54 factor</fullName>
    </recommendedName>
</protein>
<gene>
    <name evidence="12" type="primary">rpoN</name>
    <name evidence="12" type="ORF">HCZ30_00320</name>
</gene>